<name>A0A0M3IQT7_ASCLU</name>
<accession>A0A0M3IQT7</accession>
<organism evidence="1 2">
    <name type="scientific">Ascaris lumbricoides</name>
    <name type="common">Giant roundworm</name>
    <dbReference type="NCBI Taxonomy" id="6252"/>
    <lineage>
        <taxon>Eukaryota</taxon>
        <taxon>Metazoa</taxon>
        <taxon>Ecdysozoa</taxon>
        <taxon>Nematoda</taxon>
        <taxon>Chromadorea</taxon>
        <taxon>Rhabditida</taxon>
        <taxon>Spirurina</taxon>
        <taxon>Ascaridomorpha</taxon>
        <taxon>Ascaridoidea</taxon>
        <taxon>Ascarididae</taxon>
        <taxon>Ascaris</taxon>
    </lineage>
</organism>
<dbReference type="WBParaSite" id="ALUE_0002111501-mRNA-1">
    <property type="protein sequence ID" value="ALUE_0002111501-mRNA-1"/>
    <property type="gene ID" value="ALUE_0002111501"/>
</dbReference>
<protein>
    <submittedName>
        <fullName evidence="2">Ovule protein</fullName>
    </submittedName>
</protein>
<dbReference type="AlphaFoldDB" id="A0A0M3IQT7"/>
<sequence length="56" mass="6527">LKFGDQVENSLHAKVLVRIRLYIRHIFLILLKVTCSDPIRSPSPRLPEIPCKNQFL</sequence>
<proteinExistence type="predicted"/>
<evidence type="ECO:0000313" key="1">
    <source>
        <dbReference type="Proteomes" id="UP000036681"/>
    </source>
</evidence>
<keyword evidence="1" id="KW-1185">Reference proteome</keyword>
<dbReference type="Proteomes" id="UP000036681">
    <property type="component" value="Unplaced"/>
</dbReference>
<reference evidence="2" key="1">
    <citation type="submission" date="2017-02" db="UniProtKB">
        <authorList>
            <consortium name="WormBaseParasite"/>
        </authorList>
    </citation>
    <scope>IDENTIFICATION</scope>
</reference>
<evidence type="ECO:0000313" key="2">
    <source>
        <dbReference type="WBParaSite" id="ALUE_0002111501-mRNA-1"/>
    </source>
</evidence>